<reference evidence="1" key="2">
    <citation type="submission" date="2022-08" db="UniProtKB">
        <authorList>
            <consortium name="EnsemblMetazoa"/>
        </authorList>
    </citation>
    <scope>IDENTIFICATION</scope>
    <source>
        <strain evidence="1">STECLA/ALBI9_A</strain>
    </source>
</reference>
<proteinExistence type="predicted"/>
<dbReference type="AlphaFoldDB" id="A0A182FV40"/>
<evidence type="ECO:0000313" key="2">
    <source>
        <dbReference type="Proteomes" id="UP000069272"/>
    </source>
</evidence>
<organism evidence="1 2">
    <name type="scientific">Anopheles albimanus</name>
    <name type="common">New world malaria mosquito</name>
    <dbReference type="NCBI Taxonomy" id="7167"/>
    <lineage>
        <taxon>Eukaryota</taxon>
        <taxon>Metazoa</taxon>
        <taxon>Ecdysozoa</taxon>
        <taxon>Arthropoda</taxon>
        <taxon>Hexapoda</taxon>
        <taxon>Insecta</taxon>
        <taxon>Pterygota</taxon>
        <taxon>Neoptera</taxon>
        <taxon>Endopterygota</taxon>
        <taxon>Diptera</taxon>
        <taxon>Nematocera</taxon>
        <taxon>Culicoidea</taxon>
        <taxon>Culicidae</taxon>
        <taxon>Anophelinae</taxon>
        <taxon>Anopheles</taxon>
    </lineage>
</organism>
<evidence type="ECO:0000313" key="1">
    <source>
        <dbReference type="EnsemblMetazoa" id="AALB010425-PA"/>
    </source>
</evidence>
<accession>A0A182FV40</accession>
<dbReference type="Proteomes" id="UP000069272">
    <property type="component" value="Chromosome 3R"/>
</dbReference>
<name>A0A182FV40_ANOAL</name>
<sequence length="21" mass="2463">MQVAEKQVVILKYQLFLSLVI</sequence>
<reference evidence="1 2" key="1">
    <citation type="journal article" date="2017" name="G3 (Bethesda)">
        <title>The Physical Genome Mapping of Anopheles albimanus Corrected Scaffold Misassemblies and Identified Interarm Rearrangements in Genus Anopheles.</title>
        <authorList>
            <person name="Artemov G.N."/>
            <person name="Peery A.N."/>
            <person name="Jiang X."/>
            <person name="Tu Z."/>
            <person name="Stegniy V.N."/>
            <person name="Sharakhova M.V."/>
            <person name="Sharakhov I.V."/>
        </authorList>
    </citation>
    <scope>NUCLEOTIDE SEQUENCE [LARGE SCALE GENOMIC DNA]</scope>
    <source>
        <strain evidence="1 2">ALBI9_A</strain>
    </source>
</reference>
<dbReference type="EnsemblMetazoa" id="AALB010425-RA">
    <property type="protein sequence ID" value="AALB010425-PA"/>
    <property type="gene ID" value="AALB010425"/>
</dbReference>
<protein>
    <submittedName>
        <fullName evidence="1">Uncharacterized protein</fullName>
    </submittedName>
</protein>
<keyword evidence="2" id="KW-1185">Reference proteome</keyword>